<feature type="compositionally biased region" description="Polar residues" evidence="4">
    <location>
        <begin position="541"/>
        <end position="551"/>
    </location>
</feature>
<name>A0A553NR28_TIGCA</name>
<dbReference type="SMART" id="SM00717">
    <property type="entry name" value="SANT"/>
    <property type="match status" value="1"/>
</dbReference>
<dbReference type="EMBL" id="VCGU01000011">
    <property type="protein sequence ID" value="TRY67860.1"/>
    <property type="molecule type" value="Genomic_DNA"/>
</dbReference>
<dbReference type="OMA" id="QIRTFYY"/>
<dbReference type="GO" id="GO:0005634">
    <property type="term" value="C:nucleus"/>
    <property type="evidence" value="ECO:0007669"/>
    <property type="project" value="UniProtKB-SubCell"/>
</dbReference>
<feature type="domain" description="SANT" evidence="5">
    <location>
        <begin position="125"/>
        <end position="181"/>
    </location>
</feature>
<feature type="compositionally biased region" description="Polar residues" evidence="4">
    <location>
        <begin position="694"/>
        <end position="711"/>
    </location>
</feature>
<dbReference type="Proteomes" id="UP000318571">
    <property type="component" value="Chromosome 4"/>
</dbReference>
<feature type="region of interest" description="Disordered" evidence="4">
    <location>
        <begin position="382"/>
        <end position="401"/>
    </location>
</feature>
<feature type="region of interest" description="Disordered" evidence="4">
    <location>
        <begin position="519"/>
        <end position="589"/>
    </location>
</feature>
<dbReference type="STRING" id="6832.A0A553NR28"/>
<keyword evidence="7" id="KW-1185">Reference proteome</keyword>
<dbReference type="InterPro" id="IPR055315">
    <property type="entry name" value="Cramped-like"/>
</dbReference>
<evidence type="ECO:0000313" key="7">
    <source>
        <dbReference type="Proteomes" id="UP000318571"/>
    </source>
</evidence>
<evidence type="ECO:0000259" key="5">
    <source>
        <dbReference type="PROSITE" id="PS51293"/>
    </source>
</evidence>
<dbReference type="SUPFAM" id="SSF46689">
    <property type="entry name" value="Homeodomain-like"/>
    <property type="match status" value="1"/>
</dbReference>
<comment type="subcellular location">
    <subcellularLocation>
        <location evidence="1">Nucleus</location>
    </subcellularLocation>
</comment>
<gene>
    <name evidence="6" type="ORF">TCAL_16930</name>
</gene>
<dbReference type="PANTHER" id="PTHR21677">
    <property type="entry name" value="CRAMPED PROTEIN"/>
    <property type="match status" value="1"/>
</dbReference>
<keyword evidence="2" id="KW-0238">DNA-binding</keyword>
<feature type="region of interest" description="Disordered" evidence="4">
    <location>
        <begin position="75"/>
        <end position="98"/>
    </location>
</feature>
<evidence type="ECO:0000313" key="6">
    <source>
        <dbReference type="EMBL" id="TRY67860.1"/>
    </source>
</evidence>
<dbReference type="PANTHER" id="PTHR21677:SF1">
    <property type="entry name" value="PROTEIN CRAMPED-LIKE"/>
    <property type="match status" value="1"/>
</dbReference>
<sequence length="845" mass="92732">MSQRKRTAASAAWPTDGGSPVDGPTPVKSVKLESVASLTEDDEPGEMMLGSPDAPTSLLNGEPRTTALRISARVLRKKEERQGSESETVGGPSLADEPPMVPAAAVRACPAVSMAESEKPRRTWEQWSTQDKNMFFEGLNEYGKNFDSIEGHFQSKSKKKTMLKTREQIRTFYYRTWHKISAHIVFPDQLKKSVRELYGLINYGELRKRLGGKLDEKNGAKLQELVFTGLTTIRVKGKTYRVKTPICRALKRLVTKLEGTKTSGAHANGHSQKTVIPSMPDHVTVDLKPLNENDFYQVHSNCFQNPHIQITVGLSQRVASLIDFLDKKWSAKTPQRLKTDGQDWELWIQTKPGTVLNRPALTSVEPLTHTSLSLSNIQEKIRPSPSSSIQVDPERKPEPEDVQNMTLSAPALVEEEADPPPVITAKMNAEVKTEESQSTNDDQLVITQWNKAQGATVTFGELFLMLGLSGNKNMELCYHFKELTAAIDDLEHHQLKPRFTQVPTTAILARMAQTELARKQNKVLSSPGAKSGASLGPWKSPSAQSPANSPRTPKASELHVNNESARLGHEEFRRPSAPPAKINSNQSSAQAFKQQLSMLLPKYSNRKGRTTTRKTNVVSRQLLANRPLQPKNNLISKDGVMKVRIVSDPTKDVLEAPPGLPSLIATSLVNPVSLSPVPNLPKAPMSPEIPTISIPDSSRPGSPTGSISSLFEGSLSDLASGSGSGNNVPTPHLHHTPTKSDHFLDSVLENSNSSVLQTPPRHRPTPPSSPSRAVHDSWLPELSLSSLLESPIKNGSQNTHPATINEDSIQSVGSEVDRQILLMMTENSVDFTNKFAKLASHVNND</sequence>
<dbReference type="AlphaFoldDB" id="A0A553NR28"/>
<accession>A0A553NR28</accession>
<evidence type="ECO:0000256" key="3">
    <source>
        <dbReference type="ARBA" id="ARBA00023242"/>
    </source>
</evidence>
<proteinExistence type="predicted"/>
<dbReference type="GO" id="GO:0003677">
    <property type="term" value="F:DNA binding"/>
    <property type="evidence" value="ECO:0007669"/>
    <property type="project" value="UniProtKB-KW"/>
</dbReference>
<keyword evidence="3" id="KW-0539">Nucleus</keyword>
<dbReference type="InterPro" id="IPR001005">
    <property type="entry name" value="SANT/Myb"/>
</dbReference>
<feature type="region of interest" description="Disordered" evidence="4">
    <location>
        <begin position="686"/>
        <end position="740"/>
    </location>
</feature>
<dbReference type="PROSITE" id="PS51293">
    <property type="entry name" value="SANT"/>
    <property type="match status" value="1"/>
</dbReference>
<dbReference type="GO" id="GO:0003682">
    <property type="term" value="F:chromatin binding"/>
    <property type="evidence" value="ECO:0007669"/>
    <property type="project" value="InterPro"/>
</dbReference>
<evidence type="ECO:0000256" key="4">
    <source>
        <dbReference type="SAM" id="MobiDB-lite"/>
    </source>
</evidence>
<feature type="region of interest" description="Disordered" evidence="4">
    <location>
        <begin position="1"/>
        <end position="63"/>
    </location>
</feature>
<organism evidence="6 7">
    <name type="scientific">Tigriopus californicus</name>
    <name type="common">Marine copepod</name>
    <dbReference type="NCBI Taxonomy" id="6832"/>
    <lineage>
        <taxon>Eukaryota</taxon>
        <taxon>Metazoa</taxon>
        <taxon>Ecdysozoa</taxon>
        <taxon>Arthropoda</taxon>
        <taxon>Crustacea</taxon>
        <taxon>Multicrustacea</taxon>
        <taxon>Hexanauplia</taxon>
        <taxon>Copepoda</taxon>
        <taxon>Harpacticoida</taxon>
        <taxon>Harpacticidae</taxon>
        <taxon>Tigriopus</taxon>
    </lineage>
</organism>
<dbReference type="InterPro" id="IPR017884">
    <property type="entry name" value="SANT_dom"/>
</dbReference>
<dbReference type="OrthoDB" id="515799at2759"/>
<reference evidence="6 7" key="1">
    <citation type="journal article" date="2018" name="Nat. Ecol. Evol.">
        <title>Genomic signatures of mitonuclear coevolution across populations of Tigriopus californicus.</title>
        <authorList>
            <person name="Barreto F.S."/>
            <person name="Watson E.T."/>
            <person name="Lima T.G."/>
            <person name="Willett C.S."/>
            <person name="Edmands S."/>
            <person name="Li W."/>
            <person name="Burton R.S."/>
        </authorList>
    </citation>
    <scope>NUCLEOTIDE SEQUENCE [LARGE SCALE GENOMIC DNA]</scope>
    <source>
        <strain evidence="6 7">San Diego</strain>
    </source>
</reference>
<comment type="caution">
    <text evidence="6">The sequence shown here is derived from an EMBL/GenBank/DDBJ whole genome shotgun (WGS) entry which is preliminary data.</text>
</comment>
<dbReference type="Gene3D" id="1.10.10.60">
    <property type="entry name" value="Homeodomain-like"/>
    <property type="match status" value="1"/>
</dbReference>
<dbReference type="InterPro" id="IPR009057">
    <property type="entry name" value="Homeodomain-like_sf"/>
</dbReference>
<evidence type="ECO:0000256" key="1">
    <source>
        <dbReference type="ARBA" id="ARBA00004123"/>
    </source>
</evidence>
<feature type="region of interest" description="Disordered" evidence="4">
    <location>
        <begin position="752"/>
        <end position="775"/>
    </location>
</feature>
<protein>
    <recommendedName>
        <fullName evidence="5">SANT domain-containing protein</fullName>
    </recommendedName>
</protein>
<evidence type="ECO:0000256" key="2">
    <source>
        <dbReference type="ARBA" id="ARBA00023125"/>
    </source>
</evidence>
<dbReference type="GO" id="GO:0007389">
    <property type="term" value="P:pattern specification process"/>
    <property type="evidence" value="ECO:0007669"/>
    <property type="project" value="TreeGrafter"/>
</dbReference>